<comment type="caution">
    <text evidence="3">The sequence shown here is derived from an EMBL/GenBank/DDBJ whole genome shotgun (WGS) entry which is preliminary data.</text>
</comment>
<proteinExistence type="predicted"/>
<feature type="domain" description="Guanylate cyclase" evidence="2">
    <location>
        <begin position="7"/>
        <end position="122"/>
    </location>
</feature>
<dbReference type="InterPro" id="IPR011990">
    <property type="entry name" value="TPR-like_helical_dom_sf"/>
</dbReference>
<dbReference type="PANTHER" id="PTHR43081:SF19">
    <property type="entry name" value="PH-SENSITIVE ADENYLATE CYCLASE RV1264"/>
    <property type="match status" value="1"/>
</dbReference>
<dbReference type="InterPro" id="IPR029787">
    <property type="entry name" value="Nucleotide_cyclase"/>
</dbReference>
<sequence>MERRITAIIAADIVGFSRLIERDEVGVLHRQKTITKSIIKPALNLHHGRVIKTTGDGFLAEFPSVFAAANCAIELQKTILNSQAQIAEGDQISYRMAVHIGDVVADEGDLLGDGVNVVSRLEALAAPGGIVVSDVAYKLLQKQLPVRFVSGGKKQLKNILEPVEIYHISVDGVGDANVADEPSGKLSRRLRLGVYALGLGLLLVGTWFAVTSFPNRQTENDLYNGRTSIVVMPFSDTGSLQGQDYFADGLTHDITTDLSQLPELFVISRASAYSYKSTSAEPRQISQDLGVRFILSGNVRKVEDTIRINLTLVDGTTGGEIWAERFDGETENVLAFQDRVVNRVVSSLPVELDVQQVARSEIGGTKNPLSFDAYLQALHLYDTGTAQSFAEAVPYLEVATKLDPDYGRAYALLALIYFEAWQNYWQAEFGYQTELERRFLKRSSEETLELAKQNPTALAYLVTAQIMRVDGQTNEMFQQAVNALEVEPNSADALYTRALARLLNGETNAALTDIEKAIAANRIYPTYYLTLKGGILFSLERYEEAASVLEVARSREPSSRDALMFNVATLSMLGRSVEAEMREIWRLGERIHIYKTRWRFKNDSDWDRLADALRSAGVSEDY</sequence>
<dbReference type="EMBL" id="RCCT01000011">
    <property type="protein sequence ID" value="RLJ97648.1"/>
    <property type="molecule type" value="Genomic_DNA"/>
</dbReference>
<evidence type="ECO:0000256" key="1">
    <source>
        <dbReference type="SAM" id="Phobius"/>
    </source>
</evidence>
<dbReference type="Proteomes" id="UP000271700">
    <property type="component" value="Unassembled WGS sequence"/>
</dbReference>
<dbReference type="GO" id="GO:0004016">
    <property type="term" value="F:adenylate cyclase activity"/>
    <property type="evidence" value="ECO:0007669"/>
    <property type="project" value="UniProtKB-ARBA"/>
</dbReference>
<dbReference type="Gene3D" id="3.40.50.10070">
    <property type="entry name" value="TolB, N-terminal domain"/>
    <property type="match status" value="1"/>
</dbReference>
<dbReference type="Gene3D" id="3.30.70.1230">
    <property type="entry name" value="Nucleotide cyclase"/>
    <property type="match status" value="1"/>
</dbReference>
<keyword evidence="1" id="KW-0812">Transmembrane</keyword>
<dbReference type="InterPro" id="IPR050697">
    <property type="entry name" value="Adenylyl/Guanylyl_Cyclase_3/4"/>
</dbReference>
<evidence type="ECO:0000313" key="3">
    <source>
        <dbReference type="EMBL" id="RLJ97648.1"/>
    </source>
</evidence>
<dbReference type="PROSITE" id="PS50125">
    <property type="entry name" value="GUANYLATE_CYCLASE_2"/>
    <property type="match status" value="1"/>
</dbReference>
<gene>
    <name evidence="3" type="ORF">CLV75_4446</name>
</gene>
<dbReference type="SUPFAM" id="SSF48452">
    <property type="entry name" value="TPR-like"/>
    <property type="match status" value="1"/>
</dbReference>
<dbReference type="STRING" id="981384.GCA_000192475_00015"/>
<protein>
    <submittedName>
        <fullName evidence="3">Adenylate cyclase</fullName>
    </submittedName>
</protein>
<evidence type="ECO:0000313" key="4">
    <source>
        <dbReference type="Proteomes" id="UP000271700"/>
    </source>
</evidence>
<keyword evidence="1" id="KW-1133">Transmembrane helix</keyword>
<dbReference type="InterPro" id="IPR001054">
    <property type="entry name" value="A/G_cyclase"/>
</dbReference>
<dbReference type="AlphaFoldDB" id="A0A497YP11"/>
<keyword evidence="1" id="KW-0472">Membrane</keyword>
<dbReference type="SUPFAM" id="SSF55073">
    <property type="entry name" value="Nucleotide cyclase"/>
    <property type="match status" value="1"/>
</dbReference>
<keyword evidence="4" id="KW-1185">Reference proteome</keyword>
<evidence type="ECO:0000259" key="2">
    <source>
        <dbReference type="PROSITE" id="PS50125"/>
    </source>
</evidence>
<dbReference type="GO" id="GO:0006171">
    <property type="term" value="P:cAMP biosynthetic process"/>
    <property type="evidence" value="ECO:0007669"/>
    <property type="project" value="TreeGrafter"/>
</dbReference>
<dbReference type="CDD" id="cd07302">
    <property type="entry name" value="CHD"/>
    <property type="match status" value="1"/>
</dbReference>
<dbReference type="GO" id="GO:0035556">
    <property type="term" value="P:intracellular signal transduction"/>
    <property type="evidence" value="ECO:0007669"/>
    <property type="project" value="InterPro"/>
</dbReference>
<organism evidence="3 4">
    <name type="scientific">Ruegeria conchae</name>
    <dbReference type="NCBI Taxonomy" id="981384"/>
    <lineage>
        <taxon>Bacteria</taxon>
        <taxon>Pseudomonadati</taxon>
        <taxon>Pseudomonadota</taxon>
        <taxon>Alphaproteobacteria</taxon>
        <taxon>Rhodobacterales</taxon>
        <taxon>Roseobacteraceae</taxon>
        <taxon>Ruegeria</taxon>
    </lineage>
</organism>
<dbReference type="Gene3D" id="1.25.40.10">
    <property type="entry name" value="Tetratricopeptide repeat domain"/>
    <property type="match status" value="1"/>
</dbReference>
<reference evidence="3 4" key="1">
    <citation type="submission" date="2018-10" db="EMBL/GenBank/DDBJ databases">
        <title>Genomic Encyclopedia of Archaeal and Bacterial Type Strains, Phase II (KMG-II): from individual species to whole genera.</title>
        <authorList>
            <person name="Goeker M."/>
        </authorList>
    </citation>
    <scope>NUCLEOTIDE SEQUENCE [LARGE SCALE GENOMIC DNA]</scope>
    <source>
        <strain evidence="3 4">DSM 29317</strain>
    </source>
</reference>
<accession>A0A497YP11</accession>
<dbReference type="OrthoDB" id="54411at2"/>
<dbReference type="Pfam" id="PF00211">
    <property type="entry name" value="Guanylate_cyc"/>
    <property type="match status" value="1"/>
</dbReference>
<dbReference type="RefSeq" id="WP_010443749.1">
    <property type="nucleotide sequence ID" value="NZ_AEYW01000028.1"/>
</dbReference>
<dbReference type="PANTHER" id="PTHR43081">
    <property type="entry name" value="ADENYLATE CYCLASE, TERMINAL-DIFFERENTIATION SPECIFIC-RELATED"/>
    <property type="match status" value="1"/>
</dbReference>
<feature type="transmembrane region" description="Helical" evidence="1">
    <location>
        <begin position="192"/>
        <end position="210"/>
    </location>
</feature>
<name>A0A497YP11_9RHOB</name>